<protein>
    <submittedName>
        <fullName evidence="1">Uncharacterized protein</fullName>
    </submittedName>
</protein>
<reference evidence="1 2" key="1">
    <citation type="submission" date="2019-06" db="EMBL/GenBank/DDBJ databases">
        <title>Draft genomes of female and male turbot (Scophthalmus maximus).</title>
        <authorList>
            <person name="Xu H."/>
            <person name="Xu X.-W."/>
            <person name="Shao C."/>
            <person name="Chen S."/>
        </authorList>
    </citation>
    <scope>NUCLEOTIDE SEQUENCE [LARGE SCALE GENOMIC DNA]</scope>
    <source>
        <strain evidence="1">Ysfricsl-2016a</strain>
        <tissue evidence="1">Blood</tissue>
    </source>
</reference>
<dbReference type="AlphaFoldDB" id="A0A6A4T9S7"/>
<organism evidence="1 2">
    <name type="scientific">Scophthalmus maximus</name>
    <name type="common">Turbot</name>
    <name type="synonym">Psetta maxima</name>
    <dbReference type="NCBI Taxonomy" id="52904"/>
    <lineage>
        <taxon>Eukaryota</taxon>
        <taxon>Metazoa</taxon>
        <taxon>Chordata</taxon>
        <taxon>Craniata</taxon>
        <taxon>Vertebrata</taxon>
        <taxon>Euteleostomi</taxon>
        <taxon>Actinopterygii</taxon>
        <taxon>Neopterygii</taxon>
        <taxon>Teleostei</taxon>
        <taxon>Neoteleostei</taxon>
        <taxon>Acanthomorphata</taxon>
        <taxon>Carangaria</taxon>
        <taxon>Pleuronectiformes</taxon>
        <taxon>Pleuronectoidei</taxon>
        <taxon>Scophthalmidae</taxon>
        <taxon>Scophthalmus</taxon>
    </lineage>
</organism>
<gene>
    <name evidence="1" type="ORF">F2P81_008159</name>
</gene>
<dbReference type="Proteomes" id="UP000438429">
    <property type="component" value="Unassembled WGS sequence"/>
</dbReference>
<name>A0A6A4T9S7_SCOMX</name>
<proteinExistence type="predicted"/>
<accession>A0A6A4T9S7</accession>
<evidence type="ECO:0000313" key="1">
    <source>
        <dbReference type="EMBL" id="KAF0039924.1"/>
    </source>
</evidence>
<sequence length="123" mass="12962">MPGVIGDPRRPVEAPRRSCKEPMLGARRCRLSNAPVTEEKVPCGIERSPSVRAHLPAVRVSQGSCITGGLRGERRRLAGGDVVSHGADFESCGVGGIGEGIQPQTRVSVADVVVPRCPETSHS</sequence>
<evidence type="ECO:0000313" key="2">
    <source>
        <dbReference type="Proteomes" id="UP000438429"/>
    </source>
</evidence>
<comment type="caution">
    <text evidence="1">The sequence shown here is derived from an EMBL/GenBank/DDBJ whole genome shotgun (WGS) entry which is preliminary data.</text>
</comment>
<dbReference type="EMBL" id="VEVO01000007">
    <property type="protein sequence ID" value="KAF0039924.1"/>
    <property type="molecule type" value="Genomic_DNA"/>
</dbReference>